<feature type="compositionally biased region" description="Polar residues" evidence="1">
    <location>
        <begin position="1"/>
        <end position="18"/>
    </location>
</feature>
<evidence type="ECO:0000313" key="3">
    <source>
        <dbReference type="Proteomes" id="UP000256964"/>
    </source>
</evidence>
<feature type="compositionally biased region" description="Low complexity" evidence="1">
    <location>
        <begin position="41"/>
        <end position="50"/>
    </location>
</feature>
<protein>
    <submittedName>
        <fullName evidence="2">Uncharacterized protein</fullName>
    </submittedName>
</protein>
<name>A0A371D1N8_9APHY</name>
<sequence length="133" mass="13706">MSFTDDNTASSTGMNSEYTDGPGAGAHSESFNQSQDQGAYSQMQGSQGSDDMGGGRGAMGSGVAGGYEGNSQGNSQSSQTSQTGEKQDWLDKGIESLGKKAGVNVSDKNADTAGDFFNKNIKEKFGRNIPGVN</sequence>
<gene>
    <name evidence="2" type="ORF">OH76DRAFT_1406966</name>
</gene>
<feature type="compositionally biased region" description="Low complexity" evidence="1">
    <location>
        <begin position="69"/>
        <end position="84"/>
    </location>
</feature>
<evidence type="ECO:0000313" key="2">
    <source>
        <dbReference type="EMBL" id="RDX46451.1"/>
    </source>
</evidence>
<reference evidence="2 3" key="1">
    <citation type="journal article" date="2018" name="Biotechnol. Biofuels">
        <title>Integrative visual omics of the white-rot fungus Polyporus brumalis exposes the biotechnological potential of its oxidative enzymes for delignifying raw plant biomass.</title>
        <authorList>
            <person name="Miyauchi S."/>
            <person name="Rancon A."/>
            <person name="Drula E."/>
            <person name="Hage H."/>
            <person name="Chaduli D."/>
            <person name="Favel A."/>
            <person name="Grisel S."/>
            <person name="Henrissat B."/>
            <person name="Herpoel-Gimbert I."/>
            <person name="Ruiz-Duenas F.J."/>
            <person name="Chevret D."/>
            <person name="Hainaut M."/>
            <person name="Lin J."/>
            <person name="Wang M."/>
            <person name="Pangilinan J."/>
            <person name="Lipzen A."/>
            <person name="Lesage-Meessen L."/>
            <person name="Navarro D."/>
            <person name="Riley R."/>
            <person name="Grigoriev I.V."/>
            <person name="Zhou S."/>
            <person name="Raouche S."/>
            <person name="Rosso M.N."/>
        </authorList>
    </citation>
    <scope>NUCLEOTIDE SEQUENCE [LARGE SCALE GENOMIC DNA]</scope>
    <source>
        <strain evidence="2 3">BRFM 1820</strain>
    </source>
</reference>
<evidence type="ECO:0000256" key="1">
    <source>
        <dbReference type="SAM" id="MobiDB-lite"/>
    </source>
</evidence>
<keyword evidence="3" id="KW-1185">Reference proteome</keyword>
<dbReference type="Proteomes" id="UP000256964">
    <property type="component" value="Unassembled WGS sequence"/>
</dbReference>
<dbReference type="AlphaFoldDB" id="A0A371D1N8"/>
<dbReference type="OrthoDB" id="3050608at2759"/>
<dbReference type="EMBL" id="KZ857427">
    <property type="protein sequence ID" value="RDX46451.1"/>
    <property type="molecule type" value="Genomic_DNA"/>
</dbReference>
<feature type="compositionally biased region" description="Gly residues" evidence="1">
    <location>
        <begin position="51"/>
        <end position="68"/>
    </location>
</feature>
<organism evidence="2 3">
    <name type="scientific">Lentinus brumalis</name>
    <dbReference type="NCBI Taxonomy" id="2498619"/>
    <lineage>
        <taxon>Eukaryota</taxon>
        <taxon>Fungi</taxon>
        <taxon>Dikarya</taxon>
        <taxon>Basidiomycota</taxon>
        <taxon>Agaricomycotina</taxon>
        <taxon>Agaricomycetes</taxon>
        <taxon>Polyporales</taxon>
        <taxon>Polyporaceae</taxon>
        <taxon>Lentinus</taxon>
    </lineage>
</organism>
<proteinExistence type="predicted"/>
<feature type="compositionally biased region" description="Polar residues" evidence="1">
    <location>
        <begin position="29"/>
        <end position="40"/>
    </location>
</feature>
<accession>A0A371D1N8</accession>
<feature type="region of interest" description="Disordered" evidence="1">
    <location>
        <begin position="1"/>
        <end position="93"/>
    </location>
</feature>